<feature type="signal peptide" evidence="1">
    <location>
        <begin position="1"/>
        <end position="18"/>
    </location>
</feature>
<dbReference type="SUPFAM" id="SSF51197">
    <property type="entry name" value="Clavaminate synthase-like"/>
    <property type="match status" value="1"/>
</dbReference>
<evidence type="ECO:0000256" key="1">
    <source>
        <dbReference type="SAM" id="SignalP"/>
    </source>
</evidence>
<dbReference type="Proteomes" id="UP000825002">
    <property type="component" value="Unassembled WGS sequence"/>
</dbReference>
<keyword evidence="4" id="KW-1185">Reference proteome</keyword>
<feature type="chain" id="PRO_5046182426" description="Cupin-like domain-containing protein" evidence="1">
    <location>
        <begin position="19"/>
        <end position="279"/>
    </location>
</feature>
<dbReference type="InterPro" id="IPR041667">
    <property type="entry name" value="Cupin_8"/>
</dbReference>
<evidence type="ECO:0000313" key="4">
    <source>
        <dbReference type="Proteomes" id="UP000825002"/>
    </source>
</evidence>
<dbReference type="Gene3D" id="2.60.120.650">
    <property type="entry name" value="Cupin"/>
    <property type="match status" value="1"/>
</dbReference>
<feature type="domain" description="Cupin-like" evidence="2">
    <location>
        <begin position="63"/>
        <end position="234"/>
    </location>
</feature>
<protein>
    <recommendedName>
        <fullName evidence="2">Cupin-like domain-containing protein</fullName>
    </recommendedName>
</protein>
<gene>
    <name evidence="3" type="ORF">GZH46_02014</name>
</gene>
<dbReference type="Pfam" id="PF13621">
    <property type="entry name" value="Cupin_8"/>
    <property type="match status" value="1"/>
</dbReference>
<keyword evidence="1" id="KW-0732">Signal</keyword>
<dbReference type="EMBL" id="JAIFTH010000461">
    <property type="protein sequence ID" value="KAG9509468.1"/>
    <property type="molecule type" value="Genomic_DNA"/>
</dbReference>
<dbReference type="PANTHER" id="PTHR12480:SF19">
    <property type="entry name" value="CUPIN-LIKE DOMAIN-CONTAINING PROTEIN"/>
    <property type="match status" value="1"/>
</dbReference>
<sequence>MLCMLMALVASLLQVFEYEYLDSSSCQLLLSPRYMETVLPPFNCSLCSGSNAIVDRMSNLTQEEFEQRYAFTGKPVVVTDAQSNWTARTVFDVDYFIRLYLDENNANEEETPDEEKTCQFFPYKTNFSNLSEALIYVNKTITKFKAQDDNKSEFTRAWYFGWSNCDAGVSQELRKHYRKPYFLPATSYITRTDWIFMGMPGYGAHMHIDRVFKPSWQAQIRGTKVWRLQPPAECYHQCPSIIETIVGAGDTIVLDTNIWYHATEIIGFDISIVIGSEYD</sequence>
<dbReference type="InterPro" id="IPR050910">
    <property type="entry name" value="JMJD6_ArgDemeth/LysHydrox"/>
</dbReference>
<proteinExistence type="predicted"/>
<organism evidence="3 4">
    <name type="scientific">Fragariocoptes setiger</name>
    <dbReference type="NCBI Taxonomy" id="1670756"/>
    <lineage>
        <taxon>Eukaryota</taxon>
        <taxon>Metazoa</taxon>
        <taxon>Ecdysozoa</taxon>
        <taxon>Arthropoda</taxon>
        <taxon>Chelicerata</taxon>
        <taxon>Arachnida</taxon>
        <taxon>Acari</taxon>
        <taxon>Acariformes</taxon>
        <taxon>Trombidiformes</taxon>
        <taxon>Prostigmata</taxon>
        <taxon>Eupodina</taxon>
        <taxon>Eriophyoidea</taxon>
        <taxon>Phytoptidae</taxon>
        <taxon>Fragariocoptes</taxon>
    </lineage>
</organism>
<evidence type="ECO:0000313" key="3">
    <source>
        <dbReference type="EMBL" id="KAG9509468.1"/>
    </source>
</evidence>
<dbReference type="PANTHER" id="PTHR12480">
    <property type="entry name" value="ARGININE DEMETHYLASE AND LYSYL-HYDROXYLASE JMJD"/>
    <property type="match status" value="1"/>
</dbReference>
<comment type="caution">
    <text evidence="3">The sequence shown here is derived from an EMBL/GenBank/DDBJ whole genome shotgun (WGS) entry which is preliminary data.</text>
</comment>
<reference evidence="3 4" key="1">
    <citation type="submission" date="2020-10" db="EMBL/GenBank/DDBJ databases">
        <authorList>
            <person name="Klimov P.B."/>
            <person name="Dyachkov S.M."/>
            <person name="Chetverikov P.E."/>
        </authorList>
    </citation>
    <scope>NUCLEOTIDE SEQUENCE [LARGE SCALE GENOMIC DNA]</scope>
    <source>
        <strain evidence="3">BMOC 18-1129-001#AD2665</strain>
        <tissue evidence="3">Entire mites</tissue>
    </source>
</reference>
<feature type="non-terminal residue" evidence="3">
    <location>
        <position position="279"/>
    </location>
</feature>
<accession>A0ABQ7S7U8</accession>
<evidence type="ECO:0000259" key="2">
    <source>
        <dbReference type="Pfam" id="PF13621"/>
    </source>
</evidence>
<name>A0ABQ7S7U8_9ACAR</name>